<dbReference type="InterPro" id="IPR001091">
    <property type="entry name" value="RM_Methyltransferase"/>
</dbReference>
<evidence type="ECO:0000256" key="5">
    <source>
        <dbReference type="ARBA" id="ARBA00022705"/>
    </source>
</evidence>
<feature type="domain" description="RAMA" evidence="10">
    <location>
        <begin position="306"/>
        <end position="401"/>
    </location>
</feature>
<evidence type="ECO:0000256" key="3">
    <source>
        <dbReference type="ARBA" id="ARBA00022679"/>
    </source>
</evidence>
<accession>A0ABM9U4K2</accession>
<comment type="catalytic activity">
    <reaction evidence="7">
        <text>a 2'-deoxyadenosine in DNA + S-adenosyl-L-methionine = an N(6)-methyl-2'-deoxyadenosine in DNA + S-adenosyl-L-homocysteine + H(+)</text>
        <dbReference type="Rhea" id="RHEA:15197"/>
        <dbReference type="Rhea" id="RHEA-COMP:12418"/>
        <dbReference type="Rhea" id="RHEA-COMP:12419"/>
        <dbReference type="ChEBI" id="CHEBI:15378"/>
        <dbReference type="ChEBI" id="CHEBI:57856"/>
        <dbReference type="ChEBI" id="CHEBI:59789"/>
        <dbReference type="ChEBI" id="CHEBI:90615"/>
        <dbReference type="ChEBI" id="CHEBI:90616"/>
        <dbReference type="EC" id="2.1.1.72"/>
    </reaction>
</comment>
<comment type="caution">
    <text evidence="11">The sequence shown here is derived from an EMBL/GenBank/DDBJ whole genome shotgun (WGS) entry which is preliminary data.</text>
</comment>
<dbReference type="GO" id="GO:0008168">
    <property type="term" value="F:methyltransferase activity"/>
    <property type="evidence" value="ECO:0007669"/>
    <property type="project" value="UniProtKB-KW"/>
</dbReference>
<dbReference type="Gene3D" id="3.40.50.150">
    <property type="entry name" value="Vaccinia Virus protein VP39"/>
    <property type="match status" value="1"/>
</dbReference>
<keyword evidence="12" id="KW-1185">Reference proteome</keyword>
<keyword evidence="2 11" id="KW-0489">Methyltransferase</keyword>
<dbReference type="SUPFAM" id="SSF53335">
    <property type="entry name" value="S-adenosyl-L-methionine-dependent methyltransferases"/>
    <property type="match status" value="1"/>
</dbReference>
<dbReference type="EMBL" id="CYHC01000004">
    <property type="protein sequence ID" value="CUA88268.1"/>
    <property type="molecule type" value="Genomic_DNA"/>
</dbReference>
<dbReference type="Pfam" id="PF18755">
    <property type="entry name" value="RAMA"/>
    <property type="match status" value="1"/>
</dbReference>
<keyword evidence="6" id="KW-0238">DNA-binding</keyword>
<feature type="domain" description="DNA methylase N-4/N-6" evidence="9">
    <location>
        <begin position="69"/>
        <end position="291"/>
    </location>
</feature>
<evidence type="ECO:0000256" key="2">
    <source>
        <dbReference type="ARBA" id="ARBA00022603"/>
    </source>
</evidence>
<keyword evidence="3" id="KW-0808">Transferase</keyword>
<keyword evidence="4" id="KW-0949">S-adenosyl-L-methionine</keyword>
<evidence type="ECO:0000256" key="1">
    <source>
        <dbReference type="ARBA" id="ARBA00006594"/>
    </source>
</evidence>
<dbReference type="PANTHER" id="PTHR13370">
    <property type="entry name" value="RNA METHYLASE-RELATED"/>
    <property type="match status" value="1"/>
</dbReference>
<dbReference type="PANTHER" id="PTHR13370:SF3">
    <property type="entry name" value="TRNA (GUANINE(10)-N2)-METHYLTRANSFERASE HOMOLOG"/>
    <property type="match status" value="1"/>
</dbReference>
<reference evidence="11 12" key="1">
    <citation type="submission" date="2015-08" db="EMBL/GenBank/DDBJ databases">
        <authorList>
            <person name="Varghese N."/>
        </authorList>
    </citation>
    <scope>NUCLEOTIDE SEQUENCE [LARGE SCALE GENOMIC DNA]</scope>
    <source>
        <strain evidence="11 12">DSM 18167</strain>
    </source>
</reference>
<dbReference type="Pfam" id="PF01555">
    <property type="entry name" value="N6_N4_Mtase"/>
    <property type="match status" value="1"/>
</dbReference>
<proteinExistence type="inferred from homology"/>
<evidence type="ECO:0000259" key="10">
    <source>
        <dbReference type="Pfam" id="PF18755"/>
    </source>
</evidence>
<protein>
    <recommendedName>
        <fullName evidence="8">Methyltransferase</fullName>
        <ecNumber evidence="8">2.1.1.-</ecNumber>
    </recommendedName>
</protein>
<sequence>MIRFVSSVTGKDDMGISRTGAVGAAPRIKVSRTGAPAPSGRVNRAGVPLDRIILDDCLAGLYSLPDESVDLVFADPPYNLQLEGALTRPDNSLVDAVDDDWDKFGSFAEYDAFTRAWLAECRRVMKKNATLFVIGSYHNIFRVGTALQDIGFWILNDVVWRKANPMPNFRGRRFTNAHETLIWAARGPEAKNYTFHYEALKAGNEDTQMRSDWFIPLCTGEERLKDADGRKLHPTQKPEALLARVLLAATNPGDVVLDPFFGSGTTGAVAKKLGRHFIGIEREPAYAAAAEARIAAAQPVDAAAFAAAPAKRTEPRVPFLAAVEAGLVAPGTVLTDARRRWRATVRADGTLSVPPAVGSIHKIGALVQGLPSCNGWTFWHAEQNGELVVIDTFRSALRAAMAEAA</sequence>
<name>A0ABM9U4K2_9HYPH</name>
<dbReference type="InterPro" id="IPR040843">
    <property type="entry name" value="RAMA"/>
</dbReference>
<dbReference type="GO" id="GO:0032259">
    <property type="term" value="P:methylation"/>
    <property type="evidence" value="ECO:0007669"/>
    <property type="project" value="UniProtKB-KW"/>
</dbReference>
<evidence type="ECO:0000256" key="4">
    <source>
        <dbReference type="ARBA" id="ARBA00022691"/>
    </source>
</evidence>
<evidence type="ECO:0000313" key="11">
    <source>
        <dbReference type="EMBL" id="CUA88268.1"/>
    </source>
</evidence>
<comment type="similarity">
    <text evidence="1 8">Belongs to the N(4)/N(6)-methyltransferase family.</text>
</comment>
<evidence type="ECO:0000256" key="7">
    <source>
        <dbReference type="ARBA" id="ARBA00047942"/>
    </source>
</evidence>
<evidence type="ECO:0000256" key="8">
    <source>
        <dbReference type="RuleBase" id="RU362026"/>
    </source>
</evidence>
<dbReference type="PRINTS" id="PR00508">
    <property type="entry name" value="S21N4MTFRASE"/>
</dbReference>
<evidence type="ECO:0000256" key="6">
    <source>
        <dbReference type="ARBA" id="ARBA00023125"/>
    </source>
</evidence>
<evidence type="ECO:0000313" key="12">
    <source>
        <dbReference type="Proteomes" id="UP000182178"/>
    </source>
</evidence>
<gene>
    <name evidence="11" type="ORF">Ga0061061_104318</name>
</gene>
<evidence type="ECO:0000259" key="9">
    <source>
        <dbReference type="Pfam" id="PF01555"/>
    </source>
</evidence>
<keyword evidence="5" id="KW-0235">DNA replication</keyword>
<dbReference type="InterPro" id="IPR002941">
    <property type="entry name" value="DNA_methylase_N4/N6"/>
</dbReference>
<dbReference type="PROSITE" id="PS00092">
    <property type="entry name" value="N6_MTASE"/>
    <property type="match status" value="1"/>
</dbReference>
<dbReference type="EC" id="2.1.1.-" evidence="8"/>
<dbReference type="InterPro" id="IPR002052">
    <property type="entry name" value="DNA_methylase_N6_adenine_CS"/>
</dbReference>
<organism evidence="11 12">
    <name type="scientific">Chelatococcus sambhunathii</name>
    <dbReference type="NCBI Taxonomy" id="363953"/>
    <lineage>
        <taxon>Bacteria</taxon>
        <taxon>Pseudomonadati</taxon>
        <taxon>Pseudomonadota</taxon>
        <taxon>Alphaproteobacteria</taxon>
        <taxon>Hyphomicrobiales</taxon>
        <taxon>Chelatococcaceae</taxon>
        <taxon>Chelatococcus</taxon>
    </lineage>
</organism>
<dbReference type="InterPro" id="IPR029063">
    <property type="entry name" value="SAM-dependent_MTases_sf"/>
</dbReference>
<dbReference type="Proteomes" id="UP000182178">
    <property type="component" value="Unassembled WGS sequence"/>
</dbReference>